<feature type="region of interest" description="Disordered" evidence="1">
    <location>
        <begin position="298"/>
        <end position="323"/>
    </location>
</feature>
<evidence type="ECO:0000313" key="4">
    <source>
        <dbReference type="Proteomes" id="UP000064967"/>
    </source>
</evidence>
<sequence length="323" mass="33492">MVVAALVLASSVSSLAFSLSLSPAFAQVSSSSAPGTYGTARPAECVGLDGLRTTNVWERAKEPQLRRYCDLLASGTAKLVGDGPLAKDVLTIADEADRLLAGRAAPSVLRGRALLRLGKPQAALEAFQEAVKRDDRALDDPVALLAWARANARTKHFDEAAQAYRAALPRTSTLPAQERAAASFEAGMIVMAQGPNAIDAAVAMLKQARRDSQDALQVASVVGLALALDRAGQRDEAKAVLAERVRDGAKALLKDARVLGALSDAGVPEESDALAGMALEGVDAAGAREAWKKYLDGPGGKGPWASHASGHEGVGAPSKKGTR</sequence>
<dbReference type="SUPFAM" id="SSF48452">
    <property type="entry name" value="TPR-like"/>
    <property type="match status" value="1"/>
</dbReference>
<dbReference type="SMART" id="SM00028">
    <property type="entry name" value="TPR"/>
    <property type="match status" value="2"/>
</dbReference>
<name>A0A0K1Q9W2_9BACT</name>
<dbReference type="STRING" id="1391654.AKJ09_09186"/>
<evidence type="ECO:0000256" key="1">
    <source>
        <dbReference type="SAM" id="MobiDB-lite"/>
    </source>
</evidence>
<dbReference type="InterPro" id="IPR019734">
    <property type="entry name" value="TPR_rpt"/>
</dbReference>
<dbReference type="EMBL" id="CP012333">
    <property type="protein sequence ID" value="AKV02523.1"/>
    <property type="molecule type" value="Genomic_DNA"/>
</dbReference>
<dbReference type="Pfam" id="PF13432">
    <property type="entry name" value="TPR_16"/>
    <property type="match status" value="1"/>
</dbReference>
<dbReference type="KEGG" id="llu:AKJ09_09186"/>
<evidence type="ECO:0000313" key="3">
    <source>
        <dbReference type="EMBL" id="AKV02523.1"/>
    </source>
</evidence>
<dbReference type="Gene3D" id="1.25.40.10">
    <property type="entry name" value="Tetratricopeptide repeat domain"/>
    <property type="match status" value="1"/>
</dbReference>
<evidence type="ECO:0000256" key="2">
    <source>
        <dbReference type="SAM" id="SignalP"/>
    </source>
</evidence>
<organism evidence="3 4">
    <name type="scientific">Labilithrix luteola</name>
    <dbReference type="NCBI Taxonomy" id="1391654"/>
    <lineage>
        <taxon>Bacteria</taxon>
        <taxon>Pseudomonadati</taxon>
        <taxon>Myxococcota</taxon>
        <taxon>Polyangia</taxon>
        <taxon>Polyangiales</taxon>
        <taxon>Labilitrichaceae</taxon>
        <taxon>Labilithrix</taxon>
    </lineage>
</organism>
<keyword evidence="2" id="KW-0732">Signal</keyword>
<keyword evidence="4" id="KW-1185">Reference proteome</keyword>
<dbReference type="AlphaFoldDB" id="A0A0K1Q9W2"/>
<proteinExistence type="predicted"/>
<accession>A0A0K1Q9W2</accession>
<feature type="signal peptide" evidence="2">
    <location>
        <begin position="1"/>
        <end position="26"/>
    </location>
</feature>
<feature type="chain" id="PRO_5005466852" evidence="2">
    <location>
        <begin position="27"/>
        <end position="323"/>
    </location>
</feature>
<gene>
    <name evidence="3" type="ORF">AKJ09_09186</name>
</gene>
<dbReference type="InterPro" id="IPR011990">
    <property type="entry name" value="TPR-like_helical_dom_sf"/>
</dbReference>
<reference evidence="3 4" key="1">
    <citation type="submission" date="2015-08" db="EMBL/GenBank/DDBJ databases">
        <authorList>
            <person name="Babu N.S."/>
            <person name="Beckwith C.J."/>
            <person name="Beseler K.G."/>
            <person name="Brison A."/>
            <person name="Carone J.V."/>
            <person name="Caskin T.P."/>
            <person name="Diamond M."/>
            <person name="Durham M.E."/>
            <person name="Foxe J.M."/>
            <person name="Go M."/>
            <person name="Henderson B.A."/>
            <person name="Jones I.B."/>
            <person name="McGettigan J.A."/>
            <person name="Micheletti S.J."/>
            <person name="Nasrallah M.E."/>
            <person name="Ortiz D."/>
            <person name="Piller C.R."/>
            <person name="Privatt S.R."/>
            <person name="Schneider S.L."/>
            <person name="Sharp S."/>
            <person name="Smith T.C."/>
            <person name="Stanton J.D."/>
            <person name="Ullery H.E."/>
            <person name="Wilson R.J."/>
            <person name="Serrano M.G."/>
            <person name="Buck G."/>
            <person name="Lee V."/>
            <person name="Wang Y."/>
            <person name="Carvalho R."/>
            <person name="Voegtly L."/>
            <person name="Shi R."/>
            <person name="Duckworth R."/>
            <person name="Johnson A."/>
            <person name="Loviza R."/>
            <person name="Walstead R."/>
            <person name="Shah Z."/>
            <person name="Kiflezghi M."/>
            <person name="Wade K."/>
            <person name="Ball S.L."/>
            <person name="Bradley K.W."/>
            <person name="Asai D.J."/>
            <person name="Bowman C.A."/>
            <person name="Russell D.A."/>
            <person name="Pope W.H."/>
            <person name="Jacobs-Sera D."/>
            <person name="Hendrix R.W."/>
            <person name="Hatfull G.F."/>
        </authorList>
    </citation>
    <scope>NUCLEOTIDE SEQUENCE [LARGE SCALE GENOMIC DNA]</scope>
    <source>
        <strain evidence="3 4">DSM 27648</strain>
    </source>
</reference>
<protein>
    <submittedName>
        <fullName evidence="3">Uncharacterized protein</fullName>
    </submittedName>
</protein>
<dbReference type="Proteomes" id="UP000064967">
    <property type="component" value="Chromosome"/>
</dbReference>